<sequence length="329" mass="37573">MPPSEEPILFLWSMSPWAGKIVAYLALRRIPHSRCEQPITQPRPDLAALGVNYRRIPVLSIGRDIYCDTLLIMETLERLYPPSDKHPQISSRNPTEYALETLFEKWTDVVVFKPAAAAIPTDMDLMKDPGFQKDREELWGRPWTKEAQEELRPAGLANLRADFDFLEKCLEDGRKWLLGDEGPMLVDVHSCWILDWLFQLPNAYDERFFNKTSYPKTFAWRERYSAAVASAKESAPTPPELEGKDAISRILSSSLTADVKVEADPLDLEQDQEVEMYPVDTGYDRKDSGKLVGLNAHEAVVSTQSKEGGKEMRIHYPRWNFEIAAVKKS</sequence>
<dbReference type="PROSITE" id="PS50405">
    <property type="entry name" value="GST_CTER"/>
    <property type="match status" value="1"/>
</dbReference>
<gene>
    <name evidence="2" type="ORF">LTR09_010702</name>
</gene>
<dbReference type="Proteomes" id="UP001271007">
    <property type="component" value="Unassembled WGS sequence"/>
</dbReference>
<dbReference type="EMBL" id="JAWDJX010000055">
    <property type="protein sequence ID" value="KAK3047877.1"/>
    <property type="molecule type" value="Genomic_DNA"/>
</dbReference>
<dbReference type="Gene3D" id="3.40.30.110">
    <property type="match status" value="2"/>
</dbReference>
<dbReference type="SUPFAM" id="SSF47616">
    <property type="entry name" value="GST C-terminal domain-like"/>
    <property type="match status" value="1"/>
</dbReference>
<name>A0AAJ0G5E5_9PEZI</name>
<keyword evidence="3" id="KW-1185">Reference proteome</keyword>
<reference evidence="2" key="1">
    <citation type="submission" date="2023-04" db="EMBL/GenBank/DDBJ databases">
        <title>Black Yeasts Isolated from many extreme environments.</title>
        <authorList>
            <person name="Coleine C."/>
            <person name="Stajich J.E."/>
            <person name="Selbmann L."/>
        </authorList>
    </citation>
    <scope>NUCLEOTIDE SEQUENCE</scope>
    <source>
        <strain evidence="2">CCFEE 5312</strain>
    </source>
</reference>
<dbReference type="InterPro" id="IPR004045">
    <property type="entry name" value="Glutathione_S-Trfase_N"/>
</dbReference>
<evidence type="ECO:0000313" key="2">
    <source>
        <dbReference type="EMBL" id="KAK3047877.1"/>
    </source>
</evidence>
<organism evidence="2 3">
    <name type="scientific">Extremus antarcticus</name>
    <dbReference type="NCBI Taxonomy" id="702011"/>
    <lineage>
        <taxon>Eukaryota</taxon>
        <taxon>Fungi</taxon>
        <taxon>Dikarya</taxon>
        <taxon>Ascomycota</taxon>
        <taxon>Pezizomycotina</taxon>
        <taxon>Dothideomycetes</taxon>
        <taxon>Dothideomycetidae</taxon>
        <taxon>Mycosphaerellales</taxon>
        <taxon>Extremaceae</taxon>
        <taxon>Extremus</taxon>
    </lineage>
</organism>
<dbReference type="Pfam" id="PF13417">
    <property type="entry name" value="GST_N_3"/>
    <property type="match status" value="1"/>
</dbReference>
<evidence type="ECO:0000259" key="1">
    <source>
        <dbReference type="PROSITE" id="PS50405"/>
    </source>
</evidence>
<dbReference type="InterPro" id="IPR036249">
    <property type="entry name" value="Thioredoxin-like_sf"/>
</dbReference>
<dbReference type="InterPro" id="IPR036282">
    <property type="entry name" value="Glutathione-S-Trfase_C_sf"/>
</dbReference>
<dbReference type="InterPro" id="IPR058268">
    <property type="entry name" value="DUF7962"/>
</dbReference>
<proteinExistence type="predicted"/>
<dbReference type="Pfam" id="PF25907">
    <property type="entry name" value="DUF7962"/>
    <property type="match status" value="1"/>
</dbReference>
<dbReference type="AlphaFoldDB" id="A0AAJ0G5E5"/>
<comment type="caution">
    <text evidence="2">The sequence shown here is derived from an EMBL/GenBank/DDBJ whole genome shotgun (WGS) entry which is preliminary data.</text>
</comment>
<feature type="domain" description="GST C-terminal" evidence="1">
    <location>
        <begin position="93"/>
        <end position="250"/>
    </location>
</feature>
<accession>A0AAJ0G5E5</accession>
<dbReference type="SUPFAM" id="SSF52833">
    <property type="entry name" value="Thioredoxin-like"/>
    <property type="match status" value="1"/>
</dbReference>
<protein>
    <recommendedName>
        <fullName evidence="1">GST C-terminal domain-containing protein</fullName>
    </recommendedName>
</protein>
<dbReference type="InterPro" id="IPR010987">
    <property type="entry name" value="Glutathione-S-Trfase_C-like"/>
</dbReference>
<evidence type="ECO:0000313" key="3">
    <source>
        <dbReference type="Proteomes" id="UP001271007"/>
    </source>
</evidence>